<keyword evidence="2" id="KW-1185">Reference proteome</keyword>
<evidence type="ECO:0000313" key="1">
    <source>
        <dbReference type="EMBL" id="UGO49348.1"/>
    </source>
</evidence>
<accession>A0AAE8YRB5</accession>
<dbReference type="Proteomes" id="UP000828100">
    <property type="component" value="Segment"/>
</dbReference>
<dbReference type="EMBL" id="OK499978">
    <property type="protein sequence ID" value="UGO49348.1"/>
    <property type="molecule type" value="Genomic_DNA"/>
</dbReference>
<reference evidence="1 2" key="1">
    <citation type="submission" date="2021-10" db="EMBL/GenBank/DDBJ databases">
        <authorList>
            <person name="Findley J."/>
            <person name="Arens D."/>
            <person name="Edvalson L."/>
            <person name="Sharman N."/>
            <person name="Grose J.H."/>
        </authorList>
    </citation>
    <scope>NUCLEOTIDE SEQUENCE [LARGE SCALE GENOMIC DNA]</scope>
</reference>
<organism evidence="1 2">
    <name type="scientific">Klebsiella phage vB_KpnM_JustaPhage</name>
    <dbReference type="NCBI Taxonomy" id="2894801"/>
    <lineage>
        <taxon>Viruses</taxon>
        <taxon>Duplodnaviria</taxon>
        <taxon>Heunggongvirae</taxon>
        <taxon>Uroviricota</taxon>
        <taxon>Caudoviricetes</taxon>
        <taxon>Jameshumphriesvirinae</taxon>
        <taxon>Sircambvirus</taxon>
        <taxon>Sircambvirus justaphage</taxon>
    </lineage>
</organism>
<evidence type="ECO:0000313" key="2">
    <source>
        <dbReference type="Proteomes" id="UP000828100"/>
    </source>
</evidence>
<sequence>MTILDDLHRRNKELQTPVTVTVGVLKAAVTEIEAHVRANGKGLMTNMVLNALKLNIERAK</sequence>
<proteinExistence type="predicted"/>
<gene>
    <name evidence="1" type="ORF">JUSTAPHAGE_11</name>
</gene>
<name>A0AAE8YRB5_9CAUD</name>
<protein>
    <submittedName>
        <fullName evidence="1">Uncharacterized protein</fullName>
    </submittedName>
</protein>